<protein>
    <submittedName>
        <fullName evidence="1">Uncharacterized protein</fullName>
    </submittedName>
</protein>
<accession>A0A0E9XMY7</accession>
<organism evidence="1">
    <name type="scientific">Anguilla anguilla</name>
    <name type="common">European freshwater eel</name>
    <name type="synonym">Muraena anguilla</name>
    <dbReference type="NCBI Taxonomy" id="7936"/>
    <lineage>
        <taxon>Eukaryota</taxon>
        <taxon>Metazoa</taxon>
        <taxon>Chordata</taxon>
        <taxon>Craniata</taxon>
        <taxon>Vertebrata</taxon>
        <taxon>Euteleostomi</taxon>
        <taxon>Actinopterygii</taxon>
        <taxon>Neopterygii</taxon>
        <taxon>Teleostei</taxon>
        <taxon>Anguilliformes</taxon>
        <taxon>Anguillidae</taxon>
        <taxon>Anguilla</taxon>
    </lineage>
</organism>
<name>A0A0E9XMY7_ANGAN</name>
<proteinExistence type="predicted"/>
<dbReference type="EMBL" id="GBXM01004826">
    <property type="protein sequence ID" value="JAI03752.1"/>
    <property type="molecule type" value="Transcribed_RNA"/>
</dbReference>
<reference evidence="1" key="2">
    <citation type="journal article" date="2015" name="Fish Shellfish Immunol.">
        <title>Early steps in the European eel (Anguilla anguilla)-Vibrio vulnificus interaction in the gills: Role of the RtxA13 toxin.</title>
        <authorList>
            <person name="Callol A."/>
            <person name="Pajuelo D."/>
            <person name="Ebbesson L."/>
            <person name="Teles M."/>
            <person name="MacKenzie S."/>
            <person name="Amaro C."/>
        </authorList>
    </citation>
    <scope>NUCLEOTIDE SEQUENCE</scope>
</reference>
<sequence length="52" mass="5961">MCGSKNFNLTFHCDIMSNHVQVCVSRCINPIAYMHECFQCKAILIIPNQCIK</sequence>
<dbReference type="AlphaFoldDB" id="A0A0E9XMY7"/>
<evidence type="ECO:0000313" key="1">
    <source>
        <dbReference type="EMBL" id="JAI03752.1"/>
    </source>
</evidence>
<reference evidence="1" key="1">
    <citation type="submission" date="2014-11" db="EMBL/GenBank/DDBJ databases">
        <authorList>
            <person name="Amaro Gonzalez C."/>
        </authorList>
    </citation>
    <scope>NUCLEOTIDE SEQUENCE</scope>
</reference>